<protein>
    <submittedName>
        <fullName evidence="2">Uncharacterized protein</fullName>
    </submittedName>
</protein>
<reference evidence="2" key="1">
    <citation type="journal article" date="2012" name="Nat. Biotechnol.">
        <title>Reference genome sequence of the model plant Setaria.</title>
        <authorList>
            <person name="Bennetzen J.L."/>
            <person name="Schmutz J."/>
            <person name="Wang H."/>
            <person name="Percifield R."/>
            <person name="Hawkins J."/>
            <person name="Pontaroli A.C."/>
            <person name="Estep M."/>
            <person name="Feng L."/>
            <person name="Vaughn J.N."/>
            <person name="Grimwood J."/>
            <person name="Jenkins J."/>
            <person name="Barry K."/>
            <person name="Lindquist E."/>
            <person name="Hellsten U."/>
            <person name="Deshpande S."/>
            <person name="Wang X."/>
            <person name="Wu X."/>
            <person name="Mitros T."/>
            <person name="Triplett J."/>
            <person name="Yang X."/>
            <person name="Ye C.Y."/>
            <person name="Mauro-Herrera M."/>
            <person name="Wang L."/>
            <person name="Li P."/>
            <person name="Sharma M."/>
            <person name="Sharma R."/>
            <person name="Ronald P.C."/>
            <person name="Panaud O."/>
            <person name="Kellogg E.A."/>
            <person name="Brutnell T.P."/>
            <person name="Doust A.N."/>
            <person name="Tuskan G.A."/>
            <person name="Rokhsar D."/>
            <person name="Devos K.M."/>
        </authorList>
    </citation>
    <scope>NUCLEOTIDE SEQUENCE [LARGE SCALE GENOMIC DNA]</scope>
    <source>
        <strain evidence="2">Yugu1</strain>
    </source>
</reference>
<sequence>MMPAKSPSGWWRARGGLLPGKPRSGARGAGEVAVDPTVDRSLEWASRHGSELLPAAARASLILGLWLIWIEAATRAARRRPATARWRGSGMPSSSRRQRRQWSRTPPPCDTIRQRTSGRNRRAAVPSSTFPQPRRRSSQLPEAHAACKDGGGREPFVSFIPWRAPGLLHPLAGAGAAGGGRREKARGEAVEAGSRASTAGSGAHGAGSAVWRGGGSLPRAGKCLSPSVARAAPGVARPRAGLAFGRARSEMTGYVAAQGAGRGRRSGRDAGTDNATDKDVHDGAEDGGSGMGSGTASEARSCCVSDNVRSERRRDRPVHVTQNGDTPNVSWLVRADDGVEVVAHNRSSSAQWWAGGREEALCVRSEQWRLHAEALHKCSGVRMVGLRSGGGWWHGVVTLRGDARDAGAVAACEERRLSGGTSGRRPQRGWRYGDVVKTLSRSWTSDGGAIGVVPSLEASCLETQLGLRHCWSIGHGRQ</sequence>
<feature type="compositionally biased region" description="Low complexity" evidence="1">
    <location>
        <begin position="83"/>
        <end position="95"/>
    </location>
</feature>
<dbReference type="AlphaFoldDB" id="A0A368PHN2"/>
<feature type="compositionally biased region" description="Basic and acidic residues" evidence="1">
    <location>
        <begin position="266"/>
        <end position="284"/>
    </location>
</feature>
<feature type="compositionally biased region" description="Polar residues" evidence="1">
    <location>
        <begin position="320"/>
        <end position="329"/>
    </location>
</feature>
<dbReference type="EMBL" id="CM003528">
    <property type="protein sequence ID" value="RCV05275.1"/>
    <property type="molecule type" value="Genomic_DNA"/>
</dbReference>
<gene>
    <name evidence="2" type="ORF">SETIT_1G070300v2</name>
</gene>
<feature type="compositionally biased region" description="Basic and acidic residues" evidence="1">
    <location>
        <begin position="308"/>
        <end position="318"/>
    </location>
</feature>
<feature type="region of interest" description="Disordered" evidence="1">
    <location>
        <begin position="255"/>
        <end position="329"/>
    </location>
</feature>
<feature type="region of interest" description="Disordered" evidence="1">
    <location>
        <begin position="1"/>
        <end position="31"/>
    </location>
</feature>
<evidence type="ECO:0000256" key="1">
    <source>
        <dbReference type="SAM" id="MobiDB-lite"/>
    </source>
</evidence>
<feature type="compositionally biased region" description="Low complexity" evidence="1">
    <location>
        <begin position="190"/>
        <end position="209"/>
    </location>
</feature>
<proteinExistence type="predicted"/>
<reference evidence="2" key="2">
    <citation type="submission" date="2015-07" db="EMBL/GenBank/DDBJ databases">
        <authorList>
            <person name="Noorani M."/>
        </authorList>
    </citation>
    <scope>NUCLEOTIDE SEQUENCE</scope>
    <source>
        <strain evidence="2">Yugu1</strain>
    </source>
</reference>
<evidence type="ECO:0000313" key="2">
    <source>
        <dbReference type="EMBL" id="RCV05275.1"/>
    </source>
</evidence>
<feature type="region of interest" description="Disordered" evidence="1">
    <location>
        <begin position="80"/>
        <end position="149"/>
    </location>
</feature>
<feature type="region of interest" description="Disordered" evidence="1">
    <location>
        <begin position="174"/>
        <end position="213"/>
    </location>
</feature>
<feature type="compositionally biased region" description="Basic and acidic residues" evidence="1">
    <location>
        <begin position="180"/>
        <end position="189"/>
    </location>
</feature>
<name>A0A368PHN2_SETIT</name>
<organism evidence="2">
    <name type="scientific">Setaria italica</name>
    <name type="common">Foxtail millet</name>
    <name type="synonym">Panicum italicum</name>
    <dbReference type="NCBI Taxonomy" id="4555"/>
    <lineage>
        <taxon>Eukaryota</taxon>
        <taxon>Viridiplantae</taxon>
        <taxon>Streptophyta</taxon>
        <taxon>Embryophyta</taxon>
        <taxon>Tracheophyta</taxon>
        <taxon>Spermatophyta</taxon>
        <taxon>Magnoliopsida</taxon>
        <taxon>Liliopsida</taxon>
        <taxon>Poales</taxon>
        <taxon>Poaceae</taxon>
        <taxon>PACMAD clade</taxon>
        <taxon>Panicoideae</taxon>
        <taxon>Panicodae</taxon>
        <taxon>Paniceae</taxon>
        <taxon>Cenchrinae</taxon>
        <taxon>Setaria</taxon>
    </lineage>
</organism>
<accession>A0A368PHN2</accession>